<dbReference type="EMBL" id="CAUOFW020009390">
    <property type="protein sequence ID" value="CAK9185601.1"/>
    <property type="molecule type" value="Genomic_DNA"/>
</dbReference>
<comment type="caution">
    <text evidence="1">The sequence shown here is derived from an EMBL/GenBank/DDBJ whole genome shotgun (WGS) entry which is preliminary data.</text>
</comment>
<dbReference type="AlphaFoldDB" id="A0ABC8UWY4"/>
<accession>A0ABC8UWY4</accession>
<name>A0ABC8UWY4_9AQUA</name>
<proteinExistence type="predicted"/>
<gene>
    <name evidence="1" type="ORF">ILEXP_LOCUS56020</name>
</gene>
<protein>
    <recommendedName>
        <fullName evidence="3">Glycosyl hydrolase</fullName>
    </recommendedName>
</protein>
<sequence length="112" mass="12281">MGLGPMVWRSEDLGETFVNTEMIGTASGNENHYLVTQRPGHEFEVYKLVIDPTYVEVVECDNLNGYNLYTSNGGTGFINAAGQFESANVSSIWSHDCIKFKGDGQIHGFTPG</sequence>
<dbReference type="Proteomes" id="UP001642360">
    <property type="component" value="Unassembled WGS sequence"/>
</dbReference>
<evidence type="ECO:0008006" key="3">
    <source>
        <dbReference type="Google" id="ProtNLM"/>
    </source>
</evidence>
<organism evidence="1 2">
    <name type="scientific">Ilex paraguariensis</name>
    <name type="common">yerba mate</name>
    <dbReference type="NCBI Taxonomy" id="185542"/>
    <lineage>
        <taxon>Eukaryota</taxon>
        <taxon>Viridiplantae</taxon>
        <taxon>Streptophyta</taxon>
        <taxon>Embryophyta</taxon>
        <taxon>Tracheophyta</taxon>
        <taxon>Spermatophyta</taxon>
        <taxon>Magnoliopsida</taxon>
        <taxon>eudicotyledons</taxon>
        <taxon>Gunneridae</taxon>
        <taxon>Pentapetalae</taxon>
        <taxon>asterids</taxon>
        <taxon>campanulids</taxon>
        <taxon>Aquifoliales</taxon>
        <taxon>Aquifoliaceae</taxon>
        <taxon>Ilex</taxon>
    </lineage>
</organism>
<evidence type="ECO:0000313" key="1">
    <source>
        <dbReference type="EMBL" id="CAK9185601.1"/>
    </source>
</evidence>
<keyword evidence="2" id="KW-1185">Reference proteome</keyword>
<evidence type="ECO:0000313" key="2">
    <source>
        <dbReference type="Proteomes" id="UP001642360"/>
    </source>
</evidence>
<reference evidence="1 2" key="1">
    <citation type="submission" date="2024-02" db="EMBL/GenBank/DDBJ databases">
        <authorList>
            <person name="Vignale AGUSTIN F."/>
            <person name="Sosa J E."/>
            <person name="Modenutti C."/>
        </authorList>
    </citation>
    <scope>NUCLEOTIDE SEQUENCE [LARGE SCALE GENOMIC DNA]</scope>
</reference>